<evidence type="ECO:0008006" key="4">
    <source>
        <dbReference type="Google" id="ProtNLM"/>
    </source>
</evidence>
<accession>A0A8J3YAM5</accession>
<organism evidence="2 3">
    <name type="scientific">Spirilliplanes yamanashiensis</name>
    <dbReference type="NCBI Taxonomy" id="42233"/>
    <lineage>
        <taxon>Bacteria</taxon>
        <taxon>Bacillati</taxon>
        <taxon>Actinomycetota</taxon>
        <taxon>Actinomycetes</taxon>
        <taxon>Micromonosporales</taxon>
        <taxon>Micromonosporaceae</taxon>
        <taxon>Spirilliplanes</taxon>
    </lineage>
</organism>
<proteinExistence type="predicted"/>
<evidence type="ECO:0000313" key="2">
    <source>
        <dbReference type="EMBL" id="GIJ04337.1"/>
    </source>
</evidence>
<comment type="caution">
    <text evidence="2">The sequence shown here is derived from an EMBL/GenBank/DDBJ whole genome shotgun (WGS) entry which is preliminary data.</text>
</comment>
<sequence length="254" mass="26587">MSLLRTRRAAAAVAAAMTTVLLAAEPASAAVALGDNATVTGSNPETYAFSTTRRVWAAVGVRSNPGSDHDLTIRDANGRLLSWSLDFAPVVDFVAINSTVAPLAAYQAVVSRYSGAGSYDIHLAQGHGTIRSDIVTGMSAGGSRRPLGIADIELKKDQKLALFVDKVVHADGTIGARPGDFGFFLMAPGAGTVLNRTQAMAPALSLETGNQWCKRYVAPKAGRYAIVMTNNRTDNRPLLRIDPTGAGDTTTCPG</sequence>
<dbReference type="EMBL" id="BOOY01000026">
    <property type="protein sequence ID" value="GIJ04337.1"/>
    <property type="molecule type" value="Genomic_DNA"/>
</dbReference>
<gene>
    <name evidence="2" type="ORF">Sya03_36890</name>
</gene>
<keyword evidence="1" id="KW-0732">Signal</keyword>
<feature type="signal peptide" evidence="1">
    <location>
        <begin position="1"/>
        <end position="29"/>
    </location>
</feature>
<reference evidence="2" key="1">
    <citation type="submission" date="2021-01" db="EMBL/GenBank/DDBJ databases">
        <title>Whole genome shotgun sequence of Spirilliplanes yamanashiensis NBRC 15828.</title>
        <authorList>
            <person name="Komaki H."/>
            <person name="Tamura T."/>
        </authorList>
    </citation>
    <scope>NUCLEOTIDE SEQUENCE</scope>
    <source>
        <strain evidence="2">NBRC 15828</strain>
    </source>
</reference>
<keyword evidence="3" id="KW-1185">Reference proteome</keyword>
<dbReference type="AlphaFoldDB" id="A0A8J3YAM5"/>
<evidence type="ECO:0000256" key="1">
    <source>
        <dbReference type="SAM" id="SignalP"/>
    </source>
</evidence>
<feature type="chain" id="PRO_5035147629" description="Secreted protein" evidence="1">
    <location>
        <begin position="30"/>
        <end position="254"/>
    </location>
</feature>
<name>A0A8J3YAM5_9ACTN</name>
<dbReference type="RefSeq" id="WP_203939549.1">
    <property type="nucleotide sequence ID" value="NZ_BAAAGJ010000002.1"/>
</dbReference>
<dbReference type="Proteomes" id="UP000652013">
    <property type="component" value="Unassembled WGS sequence"/>
</dbReference>
<evidence type="ECO:0000313" key="3">
    <source>
        <dbReference type="Proteomes" id="UP000652013"/>
    </source>
</evidence>
<protein>
    <recommendedName>
        <fullName evidence="4">Secreted protein</fullName>
    </recommendedName>
</protein>